<accession>C7MNE7</accession>
<protein>
    <recommendedName>
        <fullName evidence="7">Glutamyl-Q tRNA(Asp) synthetase</fullName>
        <shortName evidence="7">Glu-Q-RSs</shortName>
        <ecNumber evidence="7">6.1.1.-</ecNumber>
    </recommendedName>
</protein>
<evidence type="ECO:0000256" key="8">
    <source>
        <dbReference type="RuleBase" id="RU363037"/>
    </source>
</evidence>
<dbReference type="EC" id="6.1.1.-" evidence="7"/>
<comment type="cofactor">
    <cofactor evidence="7">
        <name>Zn(2+)</name>
        <dbReference type="ChEBI" id="CHEBI:29105"/>
    </cofactor>
    <text evidence="7">Binds 1 zinc ion per subunit.</text>
</comment>
<keyword evidence="11" id="KW-1185">Reference proteome</keyword>
<feature type="binding site" evidence="7">
    <location>
        <position position="112"/>
    </location>
    <ligand>
        <name>Zn(2+)</name>
        <dbReference type="ChEBI" id="CHEBI:29105"/>
    </ligand>
</feature>
<dbReference type="Pfam" id="PF00749">
    <property type="entry name" value="tRNA-synt_1c"/>
    <property type="match status" value="1"/>
</dbReference>
<dbReference type="InterPro" id="IPR020058">
    <property type="entry name" value="Glu/Gln-tRNA-synth_Ib_cat-dom"/>
</dbReference>
<sequence length="318" mass="34994">MTFDAAKSASPTVPVVGRFAPSPSGQLHAGNIFSALIAWLVARQANGCIVLRIEDLDPARCRAEYARDIMRDFKKLGFDWDEGPLFQSTRTQAYQEAFDQLRQRGLLYPCFCSRADIHAASAPHGGSVVYAGTCRNLAPDVVARRVHELAEIGRQPAWRVMVPDTVVSFTDRMQGVSTQNLKDTCGDFIVRRADGVFAYQLAVVIDDAAQGVTSVVRGVDLLESAARQQYLQDLLGLPHPAYAHVPLLVNATGRRLSKRDQDASLKRMLETYRFPEALIGHLSYLAGIIDTDEAVTPQELIAVANLDRLRGVSHITFS</sequence>
<evidence type="ECO:0000256" key="1">
    <source>
        <dbReference type="ARBA" id="ARBA00022598"/>
    </source>
</evidence>
<dbReference type="PRINTS" id="PR00987">
    <property type="entry name" value="TRNASYNTHGLU"/>
</dbReference>
<dbReference type="InterPro" id="IPR000924">
    <property type="entry name" value="Glu/Gln-tRNA-synth"/>
</dbReference>
<dbReference type="GO" id="GO:0006400">
    <property type="term" value="P:tRNA modification"/>
    <property type="evidence" value="ECO:0007669"/>
    <property type="project" value="InterPro"/>
</dbReference>
<dbReference type="InterPro" id="IPR001412">
    <property type="entry name" value="aa-tRNA-synth_I_CS"/>
</dbReference>
<keyword evidence="6 7" id="KW-0030">Aminoacyl-tRNA synthetase</keyword>
<evidence type="ECO:0000313" key="11">
    <source>
        <dbReference type="Proteomes" id="UP000000954"/>
    </source>
</evidence>
<dbReference type="GO" id="GO:0008270">
    <property type="term" value="F:zinc ion binding"/>
    <property type="evidence" value="ECO:0007669"/>
    <property type="project" value="UniProtKB-UniRule"/>
</dbReference>
<dbReference type="Proteomes" id="UP000000954">
    <property type="component" value="Chromosome"/>
</dbReference>
<dbReference type="PROSITE" id="PS00178">
    <property type="entry name" value="AA_TRNA_LIGASE_I"/>
    <property type="match status" value="1"/>
</dbReference>
<evidence type="ECO:0000259" key="9">
    <source>
        <dbReference type="Pfam" id="PF00749"/>
    </source>
</evidence>
<evidence type="ECO:0000256" key="5">
    <source>
        <dbReference type="ARBA" id="ARBA00022840"/>
    </source>
</evidence>
<dbReference type="PANTHER" id="PTHR43311:SF1">
    <property type="entry name" value="GLUTAMYL-Q TRNA(ASP) SYNTHETASE"/>
    <property type="match status" value="1"/>
</dbReference>
<dbReference type="HAMAP" id="MF_01428">
    <property type="entry name" value="Glu_Q_tRNA_synth"/>
    <property type="match status" value="1"/>
</dbReference>
<dbReference type="OrthoDB" id="9807503at2"/>
<dbReference type="GO" id="GO:0004818">
    <property type="term" value="F:glutamate-tRNA ligase activity"/>
    <property type="evidence" value="ECO:0007669"/>
    <property type="project" value="TreeGrafter"/>
</dbReference>
<dbReference type="STRING" id="469378.Ccur_07310"/>
<reference evidence="10 11" key="1">
    <citation type="journal article" date="2009" name="Stand. Genomic Sci.">
        <title>Complete genome sequence of Cryptobacterium curtum type strain (12-3).</title>
        <authorList>
            <person name="Mavrommatis K."/>
            <person name="Pukall R."/>
            <person name="Rohde C."/>
            <person name="Chen F."/>
            <person name="Sims D."/>
            <person name="Brettin T."/>
            <person name="Kuske C."/>
            <person name="Detter J.C."/>
            <person name="Han C."/>
            <person name="Lapidus A."/>
            <person name="Copeland A."/>
            <person name="Glavina Del Rio T."/>
            <person name="Nolan M."/>
            <person name="Lucas S."/>
            <person name="Tice H."/>
            <person name="Cheng J.F."/>
            <person name="Bruce D."/>
            <person name="Goodwin L."/>
            <person name="Pitluck S."/>
            <person name="Ovchinnikova G."/>
            <person name="Pati A."/>
            <person name="Ivanova N."/>
            <person name="Chen A."/>
            <person name="Palaniappan K."/>
            <person name="Chain P."/>
            <person name="D'haeseleer P."/>
            <person name="Goker M."/>
            <person name="Bristow J."/>
            <person name="Eisen J.A."/>
            <person name="Markowitz V."/>
            <person name="Hugenholtz P."/>
            <person name="Rohde M."/>
            <person name="Klenk H.P."/>
            <person name="Kyrpides N.C."/>
        </authorList>
    </citation>
    <scope>NUCLEOTIDE SEQUENCE [LARGE SCALE GENOMIC DNA]</scope>
    <source>
        <strain evidence="11">ATCC 700683 / DSM 15641 / 12-3</strain>
    </source>
</reference>
<feature type="short sequence motif" description="'HIGH' region" evidence="7">
    <location>
        <begin position="21"/>
        <end position="31"/>
    </location>
</feature>
<proteinExistence type="inferred from homology"/>
<dbReference type="GO" id="GO:0006424">
    <property type="term" value="P:glutamyl-tRNA aminoacylation"/>
    <property type="evidence" value="ECO:0007669"/>
    <property type="project" value="InterPro"/>
</dbReference>
<dbReference type="Gene3D" id="3.40.50.620">
    <property type="entry name" value="HUPs"/>
    <property type="match status" value="1"/>
</dbReference>
<organism evidence="10 11">
    <name type="scientific">Cryptobacterium curtum (strain ATCC 700683 / DSM 15641 / CCUG 43107 / 12-3)</name>
    <dbReference type="NCBI Taxonomy" id="469378"/>
    <lineage>
        <taxon>Bacteria</taxon>
        <taxon>Bacillati</taxon>
        <taxon>Actinomycetota</taxon>
        <taxon>Coriobacteriia</taxon>
        <taxon>Eggerthellales</taxon>
        <taxon>Eggerthellaceae</taxon>
        <taxon>Cryptobacterium</taxon>
    </lineage>
</organism>
<evidence type="ECO:0000256" key="6">
    <source>
        <dbReference type="ARBA" id="ARBA00023146"/>
    </source>
</evidence>
<dbReference type="HOGENOM" id="CLU_015768_0_0_11"/>
<evidence type="ECO:0000256" key="4">
    <source>
        <dbReference type="ARBA" id="ARBA00022833"/>
    </source>
</evidence>
<keyword evidence="8" id="KW-0648">Protein biosynthesis</keyword>
<keyword evidence="2 7" id="KW-0479">Metal-binding</keyword>
<dbReference type="eggNOG" id="COG0008">
    <property type="taxonomic scope" value="Bacteria"/>
</dbReference>
<dbReference type="RefSeq" id="WP_012803125.1">
    <property type="nucleotide sequence ID" value="NC_013170.1"/>
</dbReference>
<feature type="short sequence motif" description="'KMSKS' region" evidence="7">
    <location>
        <begin position="255"/>
        <end position="259"/>
    </location>
</feature>
<feature type="binding site" evidence="7">
    <location>
        <position position="217"/>
    </location>
    <ligand>
        <name>L-glutamate</name>
        <dbReference type="ChEBI" id="CHEBI:29985"/>
    </ligand>
</feature>
<gene>
    <name evidence="7" type="primary">gluQ</name>
    <name evidence="10" type="ordered locus">Ccur_07310</name>
</gene>
<evidence type="ECO:0000256" key="2">
    <source>
        <dbReference type="ARBA" id="ARBA00022723"/>
    </source>
</evidence>
<feature type="binding site" evidence="7">
    <location>
        <position position="54"/>
    </location>
    <ligand>
        <name>L-glutamate</name>
        <dbReference type="ChEBI" id="CHEBI:29985"/>
    </ligand>
</feature>
<evidence type="ECO:0000313" key="10">
    <source>
        <dbReference type="EMBL" id="ACU94437.1"/>
    </source>
</evidence>
<dbReference type="EMBL" id="CP001682">
    <property type="protein sequence ID" value="ACU94437.1"/>
    <property type="molecule type" value="Genomic_DNA"/>
</dbReference>
<dbReference type="AlphaFoldDB" id="C7MNE7"/>
<feature type="binding site" evidence="7">
    <location>
        <position position="110"/>
    </location>
    <ligand>
        <name>Zn(2+)</name>
        <dbReference type="ChEBI" id="CHEBI:29105"/>
    </ligand>
</feature>
<feature type="binding site" evidence="7">
    <location>
        <position position="134"/>
    </location>
    <ligand>
        <name>Zn(2+)</name>
        <dbReference type="ChEBI" id="CHEBI:29105"/>
    </ligand>
</feature>
<dbReference type="InterPro" id="IPR014729">
    <property type="entry name" value="Rossmann-like_a/b/a_fold"/>
</dbReference>
<feature type="binding site" evidence="7">
    <location>
        <position position="130"/>
    </location>
    <ligand>
        <name>Zn(2+)</name>
        <dbReference type="ChEBI" id="CHEBI:29105"/>
    </ligand>
</feature>
<feature type="binding site" evidence="7">
    <location>
        <begin position="18"/>
        <end position="22"/>
    </location>
    <ligand>
        <name>L-glutamate</name>
        <dbReference type="ChEBI" id="CHEBI:29985"/>
    </ligand>
</feature>
<keyword evidence="5 7" id="KW-0067">ATP-binding</keyword>
<dbReference type="SUPFAM" id="SSF52374">
    <property type="entry name" value="Nucleotidylyl transferase"/>
    <property type="match status" value="1"/>
</dbReference>
<dbReference type="NCBIfam" id="NF004315">
    <property type="entry name" value="PRK05710.1-4"/>
    <property type="match status" value="1"/>
</dbReference>
<dbReference type="InterPro" id="IPR049940">
    <property type="entry name" value="GluQ/Sye"/>
</dbReference>
<feature type="domain" description="Glutamyl/glutaminyl-tRNA synthetase class Ib catalytic" evidence="9">
    <location>
        <begin position="15"/>
        <end position="301"/>
    </location>
</feature>
<comment type="function">
    <text evidence="7">Catalyzes the tRNA-independent activation of glutamate in presence of ATP and the subsequent transfer of glutamate onto a tRNA(Asp). Glutamate is transferred on the 2-amino-5-(4,5-dihydroxy-2-cyclopenten-1-yl) moiety of the queuosine in the wobble position of the QUC anticodon.</text>
</comment>
<evidence type="ECO:0000256" key="3">
    <source>
        <dbReference type="ARBA" id="ARBA00022741"/>
    </source>
</evidence>
<feature type="binding site" evidence="7">
    <location>
        <position position="258"/>
    </location>
    <ligand>
        <name>ATP</name>
        <dbReference type="ChEBI" id="CHEBI:30616"/>
    </ligand>
</feature>
<dbReference type="NCBIfam" id="NF004314">
    <property type="entry name" value="PRK05710.1-3"/>
    <property type="match status" value="1"/>
</dbReference>
<dbReference type="GO" id="GO:0005829">
    <property type="term" value="C:cytosol"/>
    <property type="evidence" value="ECO:0007669"/>
    <property type="project" value="TreeGrafter"/>
</dbReference>
<keyword evidence="4 7" id="KW-0862">Zinc</keyword>
<dbReference type="KEGG" id="ccu:Ccur_07310"/>
<dbReference type="InterPro" id="IPR022380">
    <property type="entry name" value="Glu-Q_tRNA(Asp)_Synthase"/>
</dbReference>
<keyword evidence="1 7" id="KW-0436">Ligase</keyword>
<comment type="similarity">
    <text evidence="7">Belongs to the class-I aminoacyl-tRNA synthetase family. GluQ subfamily.</text>
</comment>
<name>C7MNE7_CRYCD</name>
<keyword evidence="3 7" id="KW-0547">Nucleotide-binding</keyword>
<dbReference type="NCBIfam" id="TIGR03838">
    <property type="entry name" value="queuosine_YadB"/>
    <property type="match status" value="1"/>
</dbReference>
<dbReference type="PANTHER" id="PTHR43311">
    <property type="entry name" value="GLUTAMATE--TRNA LIGASE"/>
    <property type="match status" value="1"/>
</dbReference>
<feature type="binding site" evidence="7">
    <location>
        <position position="199"/>
    </location>
    <ligand>
        <name>L-glutamate</name>
        <dbReference type="ChEBI" id="CHEBI:29985"/>
    </ligand>
</feature>
<dbReference type="GO" id="GO:0005524">
    <property type="term" value="F:ATP binding"/>
    <property type="evidence" value="ECO:0007669"/>
    <property type="project" value="UniProtKB-KW"/>
</dbReference>
<evidence type="ECO:0000256" key="7">
    <source>
        <dbReference type="HAMAP-Rule" id="MF_01428"/>
    </source>
</evidence>